<dbReference type="GO" id="GO:0005524">
    <property type="term" value="F:ATP binding"/>
    <property type="evidence" value="ECO:0007669"/>
    <property type="project" value="InterPro"/>
</dbReference>
<sequence length="142" mass="15343">MVFQRATPFAGTVADNLAVAAPDADRARMSGALERVSLDPELLDRDADTLSGGELQRMCLARTLITSPEALLLDEPTSALDATPAREFERTALRLVDDGDLTVVWVGHDDAQVRRVADRVLELRDGALAESGAWELARGRTS</sequence>
<comment type="caution">
    <text evidence="3">The sequence shown here is derived from an EMBL/GenBank/DDBJ whole genome shotgun (WGS) entry which is preliminary data.</text>
</comment>
<organism evidence="3 4">
    <name type="scientific">Actinomycetospora corticicola</name>
    <dbReference type="NCBI Taxonomy" id="663602"/>
    <lineage>
        <taxon>Bacteria</taxon>
        <taxon>Bacillati</taxon>
        <taxon>Actinomycetota</taxon>
        <taxon>Actinomycetes</taxon>
        <taxon>Pseudonocardiales</taxon>
        <taxon>Pseudonocardiaceae</taxon>
        <taxon>Actinomycetospora</taxon>
    </lineage>
</organism>
<dbReference type="PANTHER" id="PTHR43423">
    <property type="entry name" value="ABC TRANSPORTER I FAMILY MEMBER 17"/>
    <property type="match status" value="1"/>
</dbReference>
<protein>
    <submittedName>
        <fullName evidence="3">ABC-type iron transport system FetAB ATPase subunit</fullName>
    </submittedName>
</protein>
<accession>A0A7Y9E1W9</accession>
<dbReference type="EMBL" id="JACCBN010000001">
    <property type="protein sequence ID" value="NYD39648.1"/>
    <property type="molecule type" value="Genomic_DNA"/>
</dbReference>
<dbReference type="PANTHER" id="PTHR43423:SF1">
    <property type="entry name" value="ABC TRANSPORTER I FAMILY MEMBER 17"/>
    <property type="match status" value="1"/>
</dbReference>
<evidence type="ECO:0000259" key="2">
    <source>
        <dbReference type="Pfam" id="PF00005"/>
    </source>
</evidence>
<dbReference type="GO" id="GO:0016887">
    <property type="term" value="F:ATP hydrolysis activity"/>
    <property type="evidence" value="ECO:0007669"/>
    <property type="project" value="InterPro"/>
</dbReference>
<evidence type="ECO:0000313" key="4">
    <source>
        <dbReference type="Proteomes" id="UP000535890"/>
    </source>
</evidence>
<dbReference type="InterPro" id="IPR003439">
    <property type="entry name" value="ABC_transporter-like_ATP-bd"/>
</dbReference>
<dbReference type="Proteomes" id="UP000535890">
    <property type="component" value="Unassembled WGS sequence"/>
</dbReference>
<keyword evidence="1" id="KW-1278">Translocase</keyword>
<gene>
    <name evidence="3" type="ORF">BJ983_005750</name>
</gene>
<evidence type="ECO:0000313" key="3">
    <source>
        <dbReference type="EMBL" id="NYD39648.1"/>
    </source>
</evidence>
<dbReference type="Pfam" id="PF00005">
    <property type="entry name" value="ABC_tran"/>
    <property type="match status" value="1"/>
</dbReference>
<dbReference type="InterPro" id="IPR027417">
    <property type="entry name" value="P-loop_NTPase"/>
</dbReference>
<dbReference type="Gene3D" id="3.40.50.300">
    <property type="entry name" value="P-loop containing nucleotide triphosphate hydrolases"/>
    <property type="match status" value="1"/>
</dbReference>
<name>A0A7Y9E1W9_9PSEU</name>
<dbReference type="SUPFAM" id="SSF52540">
    <property type="entry name" value="P-loop containing nucleoside triphosphate hydrolases"/>
    <property type="match status" value="1"/>
</dbReference>
<proteinExistence type="predicted"/>
<feature type="domain" description="ABC transporter" evidence="2">
    <location>
        <begin position="1"/>
        <end position="78"/>
    </location>
</feature>
<reference evidence="3 4" key="1">
    <citation type="submission" date="2020-07" db="EMBL/GenBank/DDBJ databases">
        <title>Sequencing the genomes of 1000 actinobacteria strains.</title>
        <authorList>
            <person name="Klenk H.-P."/>
        </authorList>
    </citation>
    <scope>NUCLEOTIDE SEQUENCE [LARGE SCALE GENOMIC DNA]</scope>
    <source>
        <strain evidence="3 4">DSM 45772</strain>
    </source>
</reference>
<evidence type="ECO:0000256" key="1">
    <source>
        <dbReference type="ARBA" id="ARBA00022967"/>
    </source>
</evidence>
<keyword evidence="4" id="KW-1185">Reference proteome</keyword>
<dbReference type="AlphaFoldDB" id="A0A7Y9E1W9"/>